<feature type="compositionally biased region" description="Basic and acidic residues" evidence="6">
    <location>
        <begin position="407"/>
        <end position="426"/>
    </location>
</feature>
<accession>A0A093FW63</accession>
<dbReference type="InterPro" id="IPR037723">
    <property type="entry name" value="C2D_Ferlin"/>
</dbReference>
<dbReference type="CDD" id="cd04018">
    <property type="entry name" value="C2C_Ferlin"/>
    <property type="match status" value="1"/>
</dbReference>
<feature type="non-terminal residue" evidence="8">
    <location>
        <position position="1"/>
    </location>
</feature>
<feature type="domain" description="C2" evidence="7">
    <location>
        <begin position="787"/>
        <end position="918"/>
    </location>
</feature>
<proteinExistence type="predicted"/>
<name>A0A093FW63_GAVST</name>
<dbReference type="InterPro" id="IPR037724">
    <property type="entry name" value="C2E_Ferlin"/>
</dbReference>
<evidence type="ECO:0000256" key="5">
    <source>
        <dbReference type="ARBA" id="ARBA00023136"/>
    </source>
</evidence>
<dbReference type="Proteomes" id="UP000054313">
    <property type="component" value="Unassembled WGS sequence"/>
</dbReference>
<dbReference type="Pfam" id="PF00168">
    <property type="entry name" value="C2"/>
    <property type="match status" value="5"/>
</dbReference>
<keyword evidence="4" id="KW-1133">Transmembrane helix</keyword>
<keyword evidence="3" id="KW-0677">Repeat</keyword>
<evidence type="ECO:0000259" key="7">
    <source>
        <dbReference type="PROSITE" id="PS50004"/>
    </source>
</evidence>
<dbReference type="InterPro" id="IPR012561">
    <property type="entry name" value="Ferlin_B-domain"/>
</dbReference>
<evidence type="ECO:0000313" key="8">
    <source>
        <dbReference type="EMBL" id="KFV58589.1"/>
    </source>
</evidence>
<sequence>GDHDESANLHHDTLGRQEEGEEDLMNSDELSNVFGSLSPKRKRAKLVTRIHEEEMKSQNYQIAITIIEARQLVGENIDPVVIIEIGDEKKQTTVKEGTNAPFYNEYFVFDFVGPQVFLFDKIINISVMHNKLIGSVLIGSFKVDLGTVYGQPGHQFCDKWALLTDPADIRTGAKGYLKCDISVTGRGDAIQATQKTADTEEQIEKNLLIPKGFPSERPWARFYVRIYKAEGLPKMNSSIMANVTKAFVGDSKDLVDPYVVVMFAGQMGRTTVQKNCADPVWHEQIIFKEMFPPLCRRVKIQVWDEGSMNDVALATHFIDLKKISNEQDGDKGFLPTFGPAWINLYGSPRNHSLMDDHQELNEGFGEGVSFRGRLFIEIAVEILSGGARESKFSSIIKDIKLPSKVKDFKAPKGKDKTEKAGEDRKSASPSDKMNSTEVEVEPFNVPSEIYEEKFEEFLLFGTFFEATMIDRKVGDKPITFEVSVGNFGNITDGVSAEAGGKKKTHDGEVEESPLHKGEDEISHDLGIPLISTTPPKKPLITGGNRNYQYLPYDGRKPCVCVKSYWGDQTFRLYSSNTLEKMADHLEESLEQVKDLMKVSEIACEEKMRTTLNDFINQSRAFITIAEKKPKGLNYTALDKKRLMLFQQELEAMSSDAKGIVQQQKKKMPLDEMMRETQSFMDRIRFLVDEPQNTVPDVFIWMLSSNKRVAYARVPAKNILYSPAKEQRGKDCGKIKTHFLKLPGKRPLGWTVQAKVDIFLWLGPASFAHSIMENLPVGYETEIPSNASTGHSVVPSPACLLYRTPHFFQLRAHMYQARGLIAADSTGLSDPFAKVTFTSHCQTTKIISQTLSPTWNQMLLFNSIVLHGDREEIAQFPPEIVIELYDDDAVGKAEYIGSTVAAPVVRLADQNYEPPKLSYHPVYCGNLSGGDLLATFELLEIPQSDPDRLPPLDPPDVGQIYPVPANIRPVLSKYRVEVLFWGVRELKKVQLLSVDRPQVLIECAGKGVKSSVIQSYKKNPNFSGLADWFEVELPENELLHPPLSICVVDWRAFGRSTLVGTHTINCLKQFLCKTQLGLQATPNRLDIVEIEKASSESSQPAELSREEPFLADHIYAEVEQGKCTVREPDPCLATLPATEPEHSASEHIAEADIKKSIRRSTKRRKRTIADESAENVIDWWSKYYASVLKMQKAKGILFSEGKPEDNKQASDHVTLIMEEEPDKKKDKTLKRKQKETPNLATLQIYEGDLESEFNNFEDWVKTFQLLRGKSNDEVHADSEDRIIGKFKGSFCIYPSPEDGSLLDGGQPRILQGIPPNHSIKVLIRVYIVAAFNLSPADPDGKSDPYIVLRLGNTEIKDRENYIPKQLNPVFGRSFEIQATFPKDSLLTVLIYDHDFVGTDDLIGETKIDLENRFYSRHRATCGLQSQYEIEGYNAWRDATKPSDILTKLCKDYRISGPFMRPGEIQVGTKVFKGQTVFTEDENGEVV</sequence>
<evidence type="ECO:0000256" key="6">
    <source>
        <dbReference type="SAM" id="MobiDB-lite"/>
    </source>
</evidence>
<dbReference type="PANTHER" id="PTHR12546:SF37">
    <property type="entry name" value="FER-1-LIKE 6 (C. ELEGANS)"/>
    <property type="match status" value="1"/>
</dbReference>
<dbReference type="Gene3D" id="2.60.40.150">
    <property type="entry name" value="C2 domain"/>
    <property type="match status" value="4"/>
</dbReference>
<dbReference type="FunFam" id="2.60.40.150:FF:000054">
    <property type="entry name" value="otoferlin isoform X2"/>
    <property type="match status" value="1"/>
</dbReference>
<dbReference type="CDD" id="cd04037">
    <property type="entry name" value="C2E_Ferlin"/>
    <property type="match status" value="1"/>
</dbReference>
<dbReference type="InterPro" id="IPR037721">
    <property type="entry name" value="Ferlin"/>
</dbReference>
<comment type="subcellular location">
    <subcellularLocation>
        <location evidence="1">Membrane</location>
        <topology evidence="1">Single-pass membrane protein</topology>
    </subcellularLocation>
</comment>
<keyword evidence="9" id="KW-1185">Reference proteome</keyword>
<protein>
    <submittedName>
        <fullName evidence="8">Fer-1-like 6</fullName>
    </submittedName>
</protein>
<feature type="domain" description="C2" evidence="7">
    <location>
        <begin position="1302"/>
        <end position="1421"/>
    </location>
</feature>
<evidence type="ECO:0000256" key="3">
    <source>
        <dbReference type="ARBA" id="ARBA00022737"/>
    </source>
</evidence>
<organism evidence="8 9">
    <name type="scientific">Gavia stellata</name>
    <name type="common">Red-throated diver</name>
    <name type="synonym">Colymbus stellatus</name>
    <dbReference type="NCBI Taxonomy" id="37040"/>
    <lineage>
        <taxon>Eukaryota</taxon>
        <taxon>Metazoa</taxon>
        <taxon>Chordata</taxon>
        <taxon>Craniata</taxon>
        <taxon>Vertebrata</taxon>
        <taxon>Euteleostomi</taxon>
        <taxon>Archelosauria</taxon>
        <taxon>Archosauria</taxon>
        <taxon>Dinosauria</taxon>
        <taxon>Saurischia</taxon>
        <taxon>Theropoda</taxon>
        <taxon>Coelurosauria</taxon>
        <taxon>Aves</taxon>
        <taxon>Neognathae</taxon>
        <taxon>Neoaves</taxon>
        <taxon>Aequornithes</taxon>
        <taxon>Gaviiformes</taxon>
        <taxon>Gaviidae</taxon>
        <taxon>Gavia</taxon>
    </lineage>
</organism>
<dbReference type="Pfam" id="PF22901">
    <property type="entry name" value="dsrm_Ferlin"/>
    <property type="match status" value="1"/>
</dbReference>
<dbReference type="CDD" id="cd04011">
    <property type="entry name" value="C2B_Ferlin"/>
    <property type="match status" value="1"/>
</dbReference>
<evidence type="ECO:0000256" key="1">
    <source>
        <dbReference type="ARBA" id="ARBA00004167"/>
    </source>
</evidence>
<dbReference type="InterPro" id="IPR055072">
    <property type="entry name" value="Ferlin_DSRM"/>
</dbReference>
<feature type="domain" description="C2" evidence="7">
    <location>
        <begin position="42"/>
        <end position="161"/>
    </location>
</feature>
<reference evidence="8 9" key="1">
    <citation type="submission" date="2014-04" db="EMBL/GenBank/DDBJ databases">
        <title>Genome evolution of avian class.</title>
        <authorList>
            <person name="Zhang G."/>
            <person name="Li C."/>
        </authorList>
    </citation>
    <scope>NUCLEOTIDE SEQUENCE [LARGE SCALE GENOMIC DNA]</scope>
    <source>
        <strain evidence="8">BGI_N328</strain>
    </source>
</reference>
<dbReference type="Pfam" id="PF08151">
    <property type="entry name" value="FerI"/>
    <property type="match status" value="1"/>
</dbReference>
<dbReference type="Pfam" id="PF08150">
    <property type="entry name" value="FerB"/>
    <property type="match status" value="1"/>
</dbReference>
<dbReference type="GO" id="GO:0007009">
    <property type="term" value="P:plasma membrane organization"/>
    <property type="evidence" value="ECO:0007669"/>
    <property type="project" value="TreeGrafter"/>
</dbReference>
<dbReference type="FunFam" id="2.60.40.150:FF:000026">
    <property type="entry name" value="dysferlin isoform X2"/>
    <property type="match status" value="1"/>
</dbReference>
<evidence type="ECO:0000256" key="2">
    <source>
        <dbReference type="ARBA" id="ARBA00022692"/>
    </source>
</evidence>
<dbReference type="FunFam" id="2.60.40.150:FF:000138">
    <property type="entry name" value="Fer-1-like family member 6"/>
    <property type="match status" value="1"/>
</dbReference>
<dbReference type="InterPro" id="IPR012968">
    <property type="entry name" value="FerIin_dom"/>
</dbReference>
<dbReference type="InterPro" id="IPR037722">
    <property type="entry name" value="C2C_Ferlin"/>
</dbReference>
<feature type="compositionally biased region" description="Polar residues" evidence="6">
    <location>
        <begin position="427"/>
        <end position="437"/>
    </location>
</feature>
<feature type="region of interest" description="Disordered" evidence="6">
    <location>
        <begin position="407"/>
        <end position="439"/>
    </location>
</feature>
<dbReference type="InterPro" id="IPR000008">
    <property type="entry name" value="C2_dom"/>
</dbReference>
<dbReference type="InterPro" id="IPR035892">
    <property type="entry name" value="C2_domain_sf"/>
</dbReference>
<feature type="non-terminal residue" evidence="8">
    <location>
        <position position="1485"/>
    </location>
</feature>
<dbReference type="SMART" id="SM01202">
    <property type="entry name" value="FerI"/>
    <property type="match status" value="1"/>
</dbReference>
<dbReference type="PANTHER" id="PTHR12546">
    <property type="entry name" value="FER-1-LIKE"/>
    <property type="match status" value="1"/>
</dbReference>
<dbReference type="SMART" id="SM00239">
    <property type="entry name" value="C2"/>
    <property type="match status" value="4"/>
</dbReference>
<dbReference type="CDD" id="cd04017">
    <property type="entry name" value="C2D_Ferlin"/>
    <property type="match status" value="1"/>
</dbReference>
<feature type="compositionally biased region" description="Basic and acidic residues" evidence="6">
    <location>
        <begin position="1"/>
        <end position="18"/>
    </location>
</feature>
<feature type="region of interest" description="Disordered" evidence="6">
    <location>
        <begin position="495"/>
        <end position="521"/>
    </location>
</feature>
<feature type="compositionally biased region" description="Basic and acidic residues" evidence="6">
    <location>
        <begin position="512"/>
        <end position="521"/>
    </location>
</feature>
<keyword evidence="2" id="KW-0812">Transmembrane</keyword>
<dbReference type="PROSITE" id="PS50004">
    <property type="entry name" value="C2"/>
    <property type="match status" value="5"/>
</dbReference>
<dbReference type="GO" id="GO:0016020">
    <property type="term" value="C:membrane"/>
    <property type="evidence" value="ECO:0007669"/>
    <property type="project" value="UniProtKB-SubCell"/>
</dbReference>
<feature type="region of interest" description="Disordered" evidence="6">
    <location>
        <begin position="1"/>
        <end position="24"/>
    </location>
</feature>
<gene>
    <name evidence="8" type="ORF">N328_12145</name>
</gene>
<evidence type="ECO:0000256" key="4">
    <source>
        <dbReference type="ARBA" id="ARBA00022989"/>
    </source>
</evidence>
<keyword evidence="5" id="KW-0472">Membrane</keyword>
<evidence type="ECO:0000313" key="9">
    <source>
        <dbReference type="Proteomes" id="UP000054313"/>
    </source>
</evidence>
<dbReference type="EMBL" id="KK636328">
    <property type="protein sequence ID" value="KFV58589.1"/>
    <property type="molecule type" value="Genomic_DNA"/>
</dbReference>
<dbReference type="SUPFAM" id="SSF49562">
    <property type="entry name" value="C2 domain (Calcium/lipid-binding domain, CaLB)"/>
    <property type="match status" value="5"/>
</dbReference>
<dbReference type="InterPro" id="IPR037720">
    <property type="entry name" value="C2B_Ferlin"/>
</dbReference>
<feature type="domain" description="C2" evidence="7">
    <location>
        <begin position="199"/>
        <end position="333"/>
    </location>
</feature>
<dbReference type="FunFam" id="2.60.40.150:FF:000034">
    <property type="entry name" value="otoferlin isoform X2"/>
    <property type="match status" value="1"/>
</dbReference>
<dbReference type="SMART" id="SM01201">
    <property type="entry name" value="FerB"/>
    <property type="match status" value="1"/>
</dbReference>
<feature type="domain" description="C2" evidence="7">
    <location>
        <begin position="955"/>
        <end position="1079"/>
    </location>
</feature>